<keyword evidence="2 7" id="KW-0808">Transferase</keyword>
<dbReference type="GO" id="GO:0016301">
    <property type="term" value="F:kinase activity"/>
    <property type="evidence" value="ECO:0007669"/>
    <property type="project" value="UniProtKB-KW"/>
</dbReference>
<evidence type="ECO:0000256" key="7">
    <source>
        <dbReference type="HAMAP-Rule" id="MF_00109"/>
    </source>
</evidence>
<dbReference type="PANTHER" id="PTHR21087:SF16">
    <property type="entry name" value="SHIKIMATE KINASE 1, CHLOROPLASTIC"/>
    <property type="match status" value="1"/>
</dbReference>
<evidence type="ECO:0000256" key="2">
    <source>
        <dbReference type="ARBA" id="ARBA00022679"/>
    </source>
</evidence>
<evidence type="ECO:0000313" key="8">
    <source>
        <dbReference type="EMBL" id="MFD1000546.1"/>
    </source>
</evidence>
<feature type="binding site" evidence="7">
    <location>
        <position position="139"/>
    </location>
    <ligand>
        <name>substrate</name>
    </ligand>
</feature>
<keyword evidence="4 7" id="KW-0418">Kinase</keyword>
<feature type="binding site" evidence="7">
    <location>
        <position position="32"/>
    </location>
    <ligand>
        <name>substrate</name>
    </ligand>
</feature>
<dbReference type="Proteomes" id="UP001597112">
    <property type="component" value="Unassembled WGS sequence"/>
</dbReference>
<comment type="subunit">
    <text evidence="7">Monomer.</text>
</comment>
<comment type="caution">
    <text evidence="8">The sequence shown here is derived from an EMBL/GenBank/DDBJ whole genome shotgun (WGS) entry which is preliminary data.</text>
</comment>
<keyword evidence="3 7" id="KW-0547">Nucleotide-binding</keyword>
<feature type="binding site" evidence="7">
    <location>
        <begin position="10"/>
        <end position="15"/>
    </location>
    <ligand>
        <name>ATP</name>
        <dbReference type="ChEBI" id="CHEBI:30616"/>
    </ligand>
</feature>
<feature type="binding site" evidence="7">
    <location>
        <position position="117"/>
    </location>
    <ligand>
        <name>ATP</name>
        <dbReference type="ChEBI" id="CHEBI:30616"/>
    </ligand>
</feature>
<keyword evidence="1 7" id="KW-0028">Amino-acid biosynthesis</keyword>
<dbReference type="Pfam" id="PF01202">
    <property type="entry name" value="SKI"/>
    <property type="match status" value="1"/>
</dbReference>
<reference evidence="9" key="1">
    <citation type="journal article" date="2019" name="Int. J. Syst. Evol. Microbiol.">
        <title>The Global Catalogue of Microorganisms (GCM) 10K type strain sequencing project: providing services to taxonomists for standard genome sequencing and annotation.</title>
        <authorList>
            <consortium name="The Broad Institute Genomics Platform"/>
            <consortium name="The Broad Institute Genome Sequencing Center for Infectious Disease"/>
            <person name="Wu L."/>
            <person name="Ma J."/>
        </authorList>
    </citation>
    <scope>NUCLEOTIDE SEQUENCE [LARGE SCALE GENOMIC DNA]</scope>
    <source>
        <strain evidence="9">CCUG 58938</strain>
    </source>
</reference>
<proteinExistence type="inferred from homology"/>
<keyword evidence="7" id="KW-0460">Magnesium</keyword>
<keyword evidence="6 7" id="KW-0057">Aromatic amino acid biosynthesis</keyword>
<dbReference type="CDD" id="cd00464">
    <property type="entry name" value="SK"/>
    <property type="match status" value="1"/>
</dbReference>
<dbReference type="InterPro" id="IPR031322">
    <property type="entry name" value="Shikimate/glucono_kinase"/>
</dbReference>
<dbReference type="HAMAP" id="MF_00109">
    <property type="entry name" value="Shikimate_kinase"/>
    <property type="match status" value="1"/>
</dbReference>
<comment type="catalytic activity">
    <reaction evidence="7">
        <text>shikimate + ATP = 3-phosphoshikimate + ADP + H(+)</text>
        <dbReference type="Rhea" id="RHEA:13121"/>
        <dbReference type="ChEBI" id="CHEBI:15378"/>
        <dbReference type="ChEBI" id="CHEBI:30616"/>
        <dbReference type="ChEBI" id="CHEBI:36208"/>
        <dbReference type="ChEBI" id="CHEBI:145989"/>
        <dbReference type="ChEBI" id="CHEBI:456216"/>
        <dbReference type="EC" id="2.7.1.71"/>
    </reaction>
</comment>
<sequence length="166" mass="18740">MKIYLIGMPGSGKSTLGRPLAAELGIPFVDQDKEIENREGKAVKDIFAQNGEDYFRRIEAEVLREWAASEKSFVMATGGGAPCFYEGIDVIRQSGLSIYIDVSVAELLKRVSLNKDRPLLHANDLKEKEDRLAELYKKRLPVYQQAHVSLHQPSVRKLLEAIQLRK</sequence>
<evidence type="ECO:0000256" key="6">
    <source>
        <dbReference type="ARBA" id="ARBA00023141"/>
    </source>
</evidence>
<feature type="binding site" evidence="7">
    <location>
        <position position="79"/>
    </location>
    <ligand>
        <name>substrate</name>
    </ligand>
</feature>
<accession>A0ABW3K5Z0</accession>
<comment type="function">
    <text evidence="7">Catalyzes the specific phosphorylation of the 3-hydroxyl group of shikimic acid using ATP as a cosubstrate.</text>
</comment>
<dbReference type="InterPro" id="IPR000623">
    <property type="entry name" value="Shikimate_kinase/TSH1"/>
</dbReference>
<comment type="subcellular location">
    <subcellularLocation>
        <location evidence="7">Cytoplasm</location>
    </subcellularLocation>
</comment>
<keyword evidence="9" id="KW-1185">Reference proteome</keyword>
<comment type="similarity">
    <text evidence="7">Belongs to the shikimate kinase family.</text>
</comment>
<evidence type="ECO:0000256" key="1">
    <source>
        <dbReference type="ARBA" id="ARBA00022605"/>
    </source>
</evidence>
<dbReference type="InterPro" id="IPR027417">
    <property type="entry name" value="P-loop_NTPase"/>
</dbReference>
<dbReference type="Gene3D" id="3.40.50.300">
    <property type="entry name" value="P-loop containing nucleotide triphosphate hydrolases"/>
    <property type="match status" value="1"/>
</dbReference>
<dbReference type="SUPFAM" id="SSF52540">
    <property type="entry name" value="P-loop containing nucleoside triphosphate hydrolases"/>
    <property type="match status" value="1"/>
</dbReference>
<dbReference type="PRINTS" id="PR01100">
    <property type="entry name" value="SHIKIMTKNASE"/>
</dbReference>
<feature type="binding site" evidence="7">
    <location>
        <position position="56"/>
    </location>
    <ligand>
        <name>substrate</name>
    </ligand>
</feature>
<comment type="pathway">
    <text evidence="7">Metabolic intermediate biosynthesis; chorismate biosynthesis; chorismate from D-erythrose 4-phosphate and phosphoenolpyruvate: step 5/7.</text>
</comment>
<keyword evidence="5 7" id="KW-0067">ATP-binding</keyword>
<keyword evidence="7" id="KW-0963">Cytoplasm</keyword>
<keyword evidence="7" id="KW-0479">Metal-binding</keyword>
<evidence type="ECO:0000256" key="5">
    <source>
        <dbReference type="ARBA" id="ARBA00022840"/>
    </source>
</evidence>
<dbReference type="PANTHER" id="PTHR21087">
    <property type="entry name" value="SHIKIMATE KINASE"/>
    <property type="match status" value="1"/>
</dbReference>
<dbReference type="RefSeq" id="WP_377579989.1">
    <property type="nucleotide sequence ID" value="NZ_JBHTKA010000004.1"/>
</dbReference>
<organism evidence="8 9">
    <name type="scientific">Ohtaekwangia kribbensis</name>
    <dbReference type="NCBI Taxonomy" id="688913"/>
    <lineage>
        <taxon>Bacteria</taxon>
        <taxon>Pseudomonadati</taxon>
        <taxon>Bacteroidota</taxon>
        <taxon>Cytophagia</taxon>
        <taxon>Cytophagales</taxon>
        <taxon>Fulvivirgaceae</taxon>
        <taxon>Ohtaekwangia</taxon>
    </lineage>
</organism>
<comment type="cofactor">
    <cofactor evidence="7">
        <name>Mg(2+)</name>
        <dbReference type="ChEBI" id="CHEBI:18420"/>
    </cofactor>
    <text evidence="7">Binds 1 Mg(2+) ion per subunit.</text>
</comment>
<dbReference type="EC" id="2.7.1.71" evidence="7"/>
<dbReference type="EMBL" id="JBHTKA010000004">
    <property type="protein sequence ID" value="MFD1000546.1"/>
    <property type="molecule type" value="Genomic_DNA"/>
</dbReference>
<comment type="caution">
    <text evidence="7">Lacks conserved residue(s) required for the propagation of feature annotation.</text>
</comment>
<evidence type="ECO:0000256" key="4">
    <source>
        <dbReference type="ARBA" id="ARBA00022777"/>
    </source>
</evidence>
<gene>
    <name evidence="7" type="primary">aroK</name>
    <name evidence="8" type="ORF">ACFQ21_14570</name>
</gene>
<protein>
    <recommendedName>
        <fullName evidence="7">Shikimate kinase</fullName>
        <shortName evidence="7">SK</shortName>
        <ecNumber evidence="7">2.7.1.71</ecNumber>
    </recommendedName>
</protein>
<name>A0ABW3K5Z0_9BACT</name>
<evidence type="ECO:0000313" key="9">
    <source>
        <dbReference type="Proteomes" id="UP001597112"/>
    </source>
</evidence>
<evidence type="ECO:0000256" key="3">
    <source>
        <dbReference type="ARBA" id="ARBA00022741"/>
    </source>
</evidence>
<feature type="binding site" evidence="7">
    <location>
        <position position="14"/>
    </location>
    <ligand>
        <name>Mg(2+)</name>
        <dbReference type="ChEBI" id="CHEBI:18420"/>
    </ligand>
</feature>